<dbReference type="Proteomes" id="UP000317593">
    <property type="component" value="Unassembled WGS sequence"/>
</dbReference>
<dbReference type="EMBL" id="FXTH01000002">
    <property type="protein sequence ID" value="SMO43990.1"/>
    <property type="molecule type" value="Genomic_DNA"/>
</dbReference>
<accession>A0A521BB75</accession>
<gene>
    <name evidence="1" type="ORF">SAMN06265218_102348</name>
</gene>
<protein>
    <submittedName>
        <fullName evidence="1">Uncharacterized protein</fullName>
    </submittedName>
</protein>
<proteinExistence type="predicted"/>
<sequence>MLNSLFIFNILNHHYGIIDIGHEIVLIYIKERAIQWVVLSMIQLPSGDSLFGNPVCKGVRDGLINFLYMLYSHSTLDFLVQSQGGGRVIQ</sequence>
<organism evidence="1 2">
    <name type="scientific">Fodinibius sediminis</name>
    <dbReference type="NCBI Taxonomy" id="1214077"/>
    <lineage>
        <taxon>Bacteria</taxon>
        <taxon>Pseudomonadati</taxon>
        <taxon>Balneolota</taxon>
        <taxon>Balneolia</taxon>
        <taxon>Balneolales</taxon>
        <taxon>Balneolaceae</taxon>
        <taxon>Fodinibius</taxon>
    </lineage>
</organism>
<evidence type="ECO:0000313" key="2">
    <source>
        <dbReference type="Proteomes" id="UP000317593"/>
    </source>
</evidence>
<evidence type="ECO:0000313" key="1">
    <source>
        <dbReference type="EMBL" id="SMO43990.1"/>
    </source>
</evidence>
<keyword evidence="2" id="KW-1185">Reference proteome</keyword>
<name>A0A521BB75_9BACT</name>
<reference evidence="1 2" key="1">
    <citation type="submission" date="2017-05" db="EMBL/GenBank/DDBJ databases">
        <authorList>
            <person name="Varghese N."/>
            <person name="Submissions S."/>
        </authorList>
    </citation>
    <scope>NUCLEOTIDE SEQUENCE [LARGE SCALE GENOMIC DNA]</scope>
    <source>
        <strain evidence="1 2">DSM 21194</strain>
    </source>
</reference>
<dbReference type="AlphaFoldDB" id="A0A521BB75"/>